<protein>
    <submittedName>
        <fullName evidence="1">Uncharacterized protein</fullName>
    </submittedName>
</protein>
<evidence type="ECO:0000313" key="2">
    <source>
        <dbReference type="Proteomes" id="UP001596380"/>
    </source>
</evidence>
<proteinExistence type="predicted"/>
<comment type="caution">
    <text evidence="1">The sequence shown here is derived from an EMBL/GenBank/DDBJ whole genome shotgun (WGS) entry which is preliminary data.</text>
</comment>
<keyword evidence="2" id="KW-1185">Reference proteome</keyword>
<dbReference type="EMBL" id="JBHSXS010000055">
    <property type="protein sequence ID" value="MFC6886526.1"/>
    <property type="molecule type" value="Genomic_DNA"/>
</dbReference>
<sequence>MDAADLPGLPFPVGNGPRAADVVGAVRRLLESGRVAALDIACPWGPVEDAAPRARLLAELTGQAGRGGAESEGGA</sequence>
<name>A0ABW2CZY6_9ACTN</name>
<evidence type="ECO:0000313" key="1">
    <source>
        <dbReference type="EMBL" id="MFC6886526.1"/>
    </source>
</evidence>
<accession>A0ABW2CZY6</accession>
<dbReference type="Proteomes" id="UP001596380">
    <property type="component" value="Unassembled WGS sequence"/>
</dbReference>
<gene>
    <name evidence="1" type="ORF">ACFQKB_42670</name>
</gene>
<reference evidence="2" key="1">
    <citation type="journal article" date="2019" name="Int. J. Syst. Evol. Microbiol.">
        <title>The Global Catalogue of Microorganisms (GCM) 10K type strain sequencing project: providing services to taxonomists for standard genome sequencing and annotation.</title>
        <authorList>
            <consortium name="The Broad Institute Genomics Platform"/>
            <consortium name="The Broad Institute Genome Sequencing Center for Infectious Disease"/>
            <person name="Wu L."/>
            <person name="Ma J."/>
        </authorList>
    </citation>
    <scope>NUCLEOTIDE SEQUENCE [LARGE SCALE GENOMIC DNA]</scope>
    <source>
        <strain evidence="2">JCM 3369</strain>
    </source>
</reference>
<organism evidence="1 2">
    <name type="scientific">Actinomadura yumaensis</name>
    <dbReference type="NCBI Taxonomy" id="111807"/>
    <lineage>
        <taxon>Bacteria</taxon>
        <taxon>Bacillati</taxon>
        <taxon>Actinomycetota</taxon>
        <taxon>Actinomycetes</taxon>
        <taxon>Streptosporangiales</taxon>
        <taxon>Thermomonosporaceae</taxon>
        <taxon>Actinomadura</taxon>
    </lineage>
</organism>
<dbReference type="RefSeq" id="WP_160820317.1">
    <property type="nucleotide sequence ID" value="NZ_JBHSXS010000055.1"/>
</dbReference>